<feature type="signal peptide" evidence="1">
    <location>
        <begin position="1"/>
        <end position="20"/>
    </location>
</feature>
<dbReference type="Gene3D" id="3.30.9.10">
    <property type="entry name" value="D-Amino Acid Oxidase, subunit A, domain 2"/>
    <property type="match status" value="1"/>
</dbReference>
<accession>A0A1H3FMA2</accession>
<evidence type="ECO:0000256" key="1">
    <source>
        <dbReference type="SAM" id="SignalP"/>
    </source>
</evidence>
<dbReference type="Proteomes" id="UP000199118">
    <property type="component" value="Unassembled WGS sequence"/>
</dbReference>
<dbReference type="EMBL" id="FNMZ01000013">
    <property type="protein sequence ID" value="SDX91937.1"/>
    <property type="molecule type" value="Genomic_DNA"/>
</dbReference>
<dbReference type="RefSeq" id="WP_092685373.1">
    <property type="nucleotide sequence ID" value="NZ_FNMZ01000013.1"/>
</dbReference>
<evidence type="ECO:0000313" key="3">
    <source>
        <dbReference type="Proteomes" id="UP000199118"/>
    </source>
</evidence>
<name>A0A1H3FMA2_9RHOB</name>
<sequence length="92" mass="9968">MRLKARTVVNCAALSAVAVASRLRGFPAAHLPRLTLAKGSYFSRGGATPFSRLIYPARSERFYAAIRRDWPDLVARAGGTARRAGRGGLIRP</sequence>
<dbReference type="AlphaFoldDB" id="A0A1H3FMA2"/>
<protein>
    <submittedName>
        <fullName evidence="2">Uncharacterized protein</fullName>
    </submittedName>
</protein>
<reference evidence="2 3" key="1">
    <citation type="submission" date="2016-10" db="EMBL/GenBank/DDBJ databases">
        <authorList>
            <person name="de Groot N.N."/>
        </authorList>
    </citation>
    <scope>NUCLEOTIDE SEQUENCE [LARGE SCALE GENOMIC DNA]</scope>
    <source>
        <strain evidence="2 3">DSM 17890</strain>
    </source>
</reference>
<dbReference type="OrthoDB" id="9801699at2"/>
<dbReference type="STRING" id="356660.SAMN05444336_1139"/>
<dbReference type="Gene3D" id="3.50.50.60">
    <property type="entry name" value="FAD/NAD(P)-binding domain"/>
    <property type="match status" value="1"/>
</dbReference>
<dbReference type="InterPro" id="IPR036188">
    <property type="entry name" value="FAD/NAD-bd_sf"/>
</dbReference>
<gene>
    <name evidence="2" type="ORF">SAMN05444336_1139</name>
</gene>
<proteinExistence type="predicted"/>
<keyword evidence="1" id="KW-0732">Signal</keyword>
<organism evidence="2 3">
    <name type="scientific">Albimonas donghaensis</name>
    <dbReference type="NCBI Taxonomy" id="356660"/>
    <lineage>
        <taxon>Bacteria</taxon>
        <taxon>Pseudomonadati</taxon>
        <taxon>Pseudomonadota</taxon>
        <taxon>Alphaproteobacteria</taxon>
        <taxon>Rhodobacterales</taxon>
        <taxon>Paracoccaceae</taxon>
        <taxon>Albimonas</taxon>
    </lineage>
</organism>
<feature type="chain" id="PRO_5011518845" evidence="1">
    <location>
        <begin position="21"/>
        <end position="92"/>
    </location>
</feature>
<keyword evidence="3" id="KW-1185">Reference proteome</keyword>
<evidence type="ECO:0000313" key="2">
    <source>
        <dbReference type="EMBL" id="SDX91937.1"/>
    </source>
</evidence>